<keyword evidence="3" id="KW-1185">Reference proteome</keyword>
<reference evidence="2 3" key="1">
    <citation type="journal article" date="2014" name="PLoS Genet.">
        <title>Phylogenetically driven sequencing of extremely halophilic archaea reveals strategies for static and dynamic osmo-response.</title>
        <authorList>
            <person name="Becker E.A."/>
            <person name="Seitzer P.M."/>
            <person name="Tritt A."/>
            <person name="Larsen D."/>
            <person name="Krusor M."/>
            <person name="Yao A.I."/>
            <person name="Wu D."/>
            <person name="Madern D."/>
            <person name="Eisen J.A."/>
            <person name="Darling A.E."/>
            <person name="Facciotti M.T."/>
        </authorList>
    </citation>
    <scope>NUCLEOTIDE SEQUENCE [LARGE SCALE GENOMIC DNA]</scope>
    <source>
        <strain evidence="2 3">ATCC BAA-897</strain>
    </source>
</reference>
<proteinExistence type="predicted"/>
<evidence type="ECO:0000313" key="2">
    <source>
        <dbReference type="EMBL" id="ELZ89788.1"/>
    </source>
</evidence>
<sequence length="91" mass="9491">MRERTPVARAGSPRRSACRTVFGLRGDDSNVNRSLHPALVFGVAFVVALPLGFIFAPDPTGVAPLFLTAGLTVVIGLPAYLGLSRATGPES</sequence>
<dbReference type="Proteomes" id="UP000011508">
    <property type="component" value="Unassembled WGS sequence"/>
</dbReference>
<evidence type="ECO:0000256" key="1">
    <source>
        <dbReference type="SAM" id="Phobius"/>
    </source>
</evidence>
<keyword evidence="1" id="KW-0812">Transmembrane</keyword>
<feature type="transmembrane region" description="Helical" evidence="1">
    <location>
        <begin position="38"/>
        <end position="56"/>
    </location>
</feature>
<dbReference type="AlphaFoldDB" id="M0I189"/>
<keyword evidence="1" id="KW-0472">Membrane</keyword>
<comment type="caution">
    <text evidence="2">The sequence shown here is derived from an EMBL/GenBank/DDBJ whole genome shotgun (WGS) entry which is preliminary data.</text>
</comment>
<feature type="transmembrane region" description="Helical" evidence="1">
    <location>
        <begin position="62"/>
        <end position="83"/>
    </location>
</feature>
<dbReference type="EMBL" id="AOLM01000025">
    <property type="protein sequence ID" value="ELZ89788.1"/>
    <property type="molecule type" value="Genomic_DNA"/>
</dbReference>
<organism evidence="2 3">
    <name type="scientific">Haloferax sulfurifontis ATCC BAA-897</name>
    <dbReference type="NCBI Taxonomy" id="662480"/>
    <lineage>
        <taxon>Archaea</taxon>
        <taxon>Methanobacteriati</taxon>
        <taxon>Methanobacteriota</taxon>
        <taxon>Stenosarchaea group</taxon>
        <taxon>Halobacteria</taxon>
        <taxon>Halobacteriales</taxon>
        <taxon>Haloferacaceae</taxon>
        <taxon>Haloferax</taxon>
    </lineage>
</organism>
<keyword evidence="1" id="KW-1133">Transmembrane helix</keyword>
<evidence type="ECO:0000313" key="3">
    <source>
        <dbReference type="Proteomes" id="UP000011508"/>
    </source>
</evidence>
<gene>
    <name evidence="2" type="ORF">C441_15480</name>
</gene>
<dbReference type="PATRIC" id="fig|662480.6.peg.3088"/>
<protein>
    <submittedName>
        <fullName evidence="2">Uncharacterized protein</fullName>
    </submittedName>
</protein>
<name>M0I189_9EURY</name>
<accession>M0I189</accession>